<dbReference type="OrthoDB" id="1408388at2"/>
<dbReference type="InterPro" id="IPR032276">
    <property type="entry name" value="DUF4836"/>
</dbReference>
<dbReference type="AlphaFoldDB" id="A0A134B9R6"/>
<keyword evidence="3" id="KW-1185">Reference proteome</keyword>
<proteinExistence type="predicted"/>
<dbReference type="PROSITE" id="PS51257">
    <property type="entry name" value="PROKAR_LIPOPROTEIN"/>
    <property type="match status" value="1"/>
</dbReference>
<feature type="signal peptide" evidence="1">
    <location>
        <begin position="1"/>
        <end position="26"/>
    </location>
</feature>
<dbReference type="PATRIC" id="fig|322095.3.peg.782"/>
<feature type="chain" id="PRO_5007462270" description="DUF4836 domain-containing protein" evidence="1">
    <location>
        <begin position="27"/>
        <end position="555"/>
    </location>
</feature>
<dbReference type="Proteomes" id="UP000070224">
    <property type="component" value="Unassembled WGS sequence"/>
</dbReference>
<reference evidence="3" key="1">
    <citation type="submission" date="2016-01" db="EMBL/GenBank/DDBJ databases">
        <authorList>
            <person name="Mitreva M."/>
            <person name="Pepin K.H."/>
            <person name="Mihindukulasuriya K.A."/>
            <person name="Fulton R."/>
            <person name="Fronick C."/>
            <person name="O'Laughlin M."/>
            <person name="Miner T."/>
            <person name="Herter B."/>
            <person name="Rosa B.A."/>
            <person name="Cordes M."/>
            <person name="Tomlinson C."/>
            <person name="Wollam A."/>
            <person name="Palsikar V.B."/>
            <person name="Mardis E.R."/>
            <person name="Wilson R.K."/>
        </authorList>
    </citation>
    <scope>NUCLEOTIDE SEQUENCE [LARGE SCALE GENOMIC DNA]</scope>
    <source>
        <strain evidence="3">KA00683</strain>
    </source>
</reference>
<dbReference type="STRING" id="322095.HMPREF3185_00793"/>
<keyword evidence="1" id="KW-0732">Signal</keyword>
<dbReference type="EMBL" id="LSDK01000057">
    <property type="protein sequence ID" value="KXB76682.1"/>
    <property type="molecule type" value="Genomic_DNA"/>
</dbReference>
<evidence type="ECO:0000313" key="2">
    <source>
        <dbReference type="EMBL" id="KXB76682.1"/>
    </source>
</evidence>
<protein>
    <recommendedName>
        <fullName evidence="4">DUF4836 domain-containing protein</fullName>
    </recommendedName>
</protein>
<dbReference type="RefSeq" id="WP_060935208.1">
    <property type="nucleotide sequence ID" value="NZ_KQ960437.1"/>
</dbReference>
<evidence type="ECO:0000313" key="3">
    <source>
        <dbReference type="Proteomes" id="UP000070224"/>
    </source>
</evidence>
<comment type="caution">
    <text evidence="2">The sequence shown here is derived from an EMBL/GenBank/DDBJ whole genome shotgun (WGS) entry which is preliminary data.</text>
</comment>
<name>A0A134B9R6_9PORP</name>
<accession>A0A134B9R6</accession>
<organism evidence="2 3">
    <name type="scientific">Porphyromonas somerae</name>
    <dbReference type="NCBI Taxonomy" id="322095"/>
    <lineage>
        <taxon>Bacteria</taxon>
        <taxon>Pseudomonadati</taxon>
        <taxon>Bacteroidota</taxon>
        <taxon>Bacteroidia</taxon>
        <taxon>Bacteroidales</taxon>
        <taxon>Porphyromonadaceae</taxon>
        <taxon>Porphyromonas</taxon>
    </lineage>
</organism>
<evidence type="ECO:0000256" key="1">
    <source>
        <dbReference type="SAM" id="SignalP"/>
    </source>
</evidence>
<sequence length="555" mass="61924">MKRIKHYLLLLAVLALGLSSCSKDQAYQYALPADAYSVCSFDLKSMAKKAGVTNSKDGELQKRLTETLSDSEEAEAYYKELIQNPSKSGIDLKSPLFLFSNEKVSLGYLLRVDDKSKLEACVNKLRKFHNKDAAALKAEDGIFFDIDEDSTEPEDVEYDESEYDTIEETSDTTAHQPSISTYHVSGNVTVYAFNDKAFISLNTSESTIEETKQLAKQYLSQTKDKSYVATPAFRDLEDQKGDIRGVLSMTKFLESSYGKSMTENIVGLPDATNFDGIDMKKCYMLYSVSFETGEVVGTMTYGSEDKEILKKLKKLAEEVSPKSVQDDLVKLLPKDSYMTAAATISTQKLLEHYSKLPGLREALSNLKEEGVDIEAIAPTLGEEFAFTVPHINAEQSDFGLVGYLKTKDATLVDMLYQQAEKEHSGRYVKDGGEHRYRIAEGPFFFGYQDGVTYLAYGGMGRELLFKTSGENFTKHSDYSSLKKSNSFCYIDLKKLLTTAPTADLLQMFIGEKAKAFRVLQSLSFTGTNLDGKMSLKIDSKENSLKTLADLFVALR</sequence>
<gene>
    <name evidence="2" type="ORF">HMPREF3185_00793</name>
</gene>
<dbReference type="Pfam" id="PF16120">
    <property type="entry name" value="DUF4836"/>
    <property type="match status" value="2"/>
</dbReference>
<evidence type="ECO:0008006" key="4">
    <source>
        <dbReference type="Google" id="ProtNLM"/>
    </source>
</evidence>